<dbReference type="InterPro" id="IPR008278">
    <property type="entry name" value="4-PPantetheinyl_Trfase_dom"/>
</dbReference>
<feature type="domain" description="4'-phosphopantetheinyl transferase" evidence="2">
    <location>
        <begin position="104"/>
        <end position="201"/>
    </location>
</feature>
<dbReference type="EMBL" id="CP014227">
    <property type="protein sequence ID" value="AMD86106.1"/>
    <property type="molecule type" value="Genomic_DNA"/>
</dbReference>
<evidence type="ECO:0000259" key="2">
    <source>
        <dbReference type="Pfam" id="PF01648"/>
    </source>
</evidence>
<dbReference type="SUPFAM" id="SSF56214">
    <property type="entry name" value="4'-phosphopantetheinyl transferase"/>
    <property type="match status" value="2"/>
</dbReference>
<dbReference type="Pfam" id="PF01648">
    <property type="entry name" value="ACPS"/>
    <property type="match status" value="1"/>
</dbReference>
<dbReference type="RefSeq" id="WP_066431516.1">
    <property type="nucleotide sequence ID" value="NZ_CP014227.1"/>
</dbReference>
<name>A0AAX2H192_9FLAO</name>
<dbReference type="Proteomes" id="UP000215539">
    <property type="component" value="Chromosome 1"/>
</dbReference>
<protein>
    <submittedName>
        <fullName evidence="4">Holo-(Acyl carrier protein) synthase 2</fullName>
    </submittedName>
</protein>
<sequence length="205" mass="23186">MPLQKRIDINAHTQLHLWQVTESEVQLREGLVLTETQQGQLSALRAEAARKSFLAVRQLLRGLGYAPESLYYDSHGKPYLADGRHISISHSFDRVGVLLSDEPMGLDIERLREKIVRIAPKFTPWQWCDKGLSQAEVVRHLTQIWSAKEAGFKVHGNPTITLNDITVSDFAMAAEHTYLNIEGQRYSVYFSAEADFVVAYCEAVS</sequence>
<dbReference type="Gene3D" id="3.90.470.20">
    <property type="entry name" value="4'-phosphopantetheinyl transferase domain"/>
    <property type="match status" value="1"/>
</dbReference>
<dbReference type="KEGG" id="chg:AXF12_11680"/>
<evidence type="ECO:0000313" key="5">
    <source>
        <dbReference type="Proteomes" id="UP000065822"/>
    </source>
</evidence>
<keyword evidence="5" id="KW-1185">Reference proteome</keyword>
<dbReference type="EMBL" id="LT906449">
    <property type="protein sequence ID" value="SNV13922.1"/>
    <property type="molecule type" value="Genomic_DNA"/>
</dbReference>
<reference evidence="4 6" key="2">
    <citation type="submission" date="2017-06" db="EMBL/GenBank/DDBJ databases">
        <authorList>
            <consortium name="Pathogen Informatics"/>
        </authorList>
    </citation>
    <scope>NUCLEOTIDE SEQUENCE [LARGE SCALE GENOMIC DNA]</scope>
    <source>
        <strain evidence="4 6">NCTC12947</strain>
    </source>
</reference>
<dbReference type="Proteomes" id="UP000065822">
    <property type="component" value="Chromosome"/>
</dbReference>
<dbReference type="GO" id="GO:0008897">
    <property type="term" value="F:holo-[acyl-carrier-protein] synthase activity"/>
    <property type="evidence" value="ECO:0007669"/>
    <property type="project" value="InterPro"/>
</dbReference>
<proteinExistence type="predicted"/>
<reference evidence="3 5" key="1">
    <citation type="submission" date="2016-02" db="EMBL/GenBank/DDBJ databases">
        <authorList>
            <person name="Holder M.E."/>
            <person name="Ajami N.J."/>
            <person name="Petrosino J.F."/>
        </authorList>
    </citation>
    <scope>NUCLEOTIDE SEQUENCE [LARGE SCALE GENOMIC DNA]</scope>
    <source>
        <strain evidence="3 5">CCUG 32990</strain>
    </source>
</reference>
<accession>A0AAX2H192</accession>
<dbReference type="AlphaFoldDB" id="A0AAX2H192"/>
<evidence type="ECO:0000313" key="4">
    <source>
        <dbReference type="EMBL" id="SNV13922.1"/>
    </source>
</evidence>
<evidence type="ECO:0000256" key="1">
    <source>
        <dbReference type="ARBA" id="ARBA00022679"/>
    </source>
</evidence>
<evidence type="ECO:0000313" key="3">
    <source>
        <dbReference type="EMBL" id="AMD86106.1"/>
    </source>
</evidence>
<evidence type="ECO:0000313" key="6">
    <source>
        <dbReference type="Proteomes" id="UP000215539"/>
    </source>
</evidence>
<gene>
    <name evidence="3" type="ORF">AXF12_11680</name>
    <name evidence="4" type="ORF">SAMEA44541418_01807</name>
</gene>
<dbReference type="InterPro" id="IPR037143">
    <property type="entry name" value="4-PPantetheinyl_Trfase_dom_sf"/>
</dbReference>
<keyword evidence="1" id="KW-0808">Transferase</keyword>
<organism evidence="4 6">
    <name type="scientific">Capnocytophaga haemolytica</name>
    <dbReference type="NCBI Taxonomy" id="45243"/>
    <lineage>
        <taxon>Bacteria</taxon>
        <taxon>Pseudomonadati</taxon>
        <taxon>Bacteroidota</taxon>
        <taxon>Flavobacteriia</taxon>
        <taxon>Flavobacteriales</taxon>
        <taxon>Flavobacteriaceae</taxon>
        <taxon>Capnocytophaga</taxon>
    </lineage>
</organism>
<dbReference type="GO" id="GO:0000287">
    <property type="term" value="F:magnesium ion binding"/>
    <property type="evidence" value="ECO:0007669"/>
    <property type="project" value="InterPro"/>
</dbReference>